<dbReference type="GO" id="GO:1902777">
    <property type="term" value="P:6-sulfoquinovose(1-) catabolic process"/>
    <property type="evidence" value="ECO:0007669"/>
    <property type="project" value="TreeGrafter"/>
</dbReference>
<dbReference type="EMBL" id="BJHW01000001">
    <property type="protein sequence ID" value="GDY49768.1"/>
    <property type="molecule type" value="Genomic_DNA"/>
</dbReference>
<keyword evidence="2" id="KW-0456">Lyase</keyword>
<dbReference type="Pfam" id="PF01791">
    <property type="entry name" value="DeoC"/>
    <property type="match status" value="1"/>
</dbReference>
<name>A0A4D4KTN7_STRVO</name>
<evidence type="ECO:0000313" key="3">
    <source>
        <dbReference type="EMBL" id="GDY49768.1"/>
    </source>
</evidence>
<keyword evidence="4" id="KW-1185">Reference proteome</keyword>
<dbReference type="Gene3D" id="3.20.20.70">
    <property type="entry name" value="Aldolase class I"/>
    <property type="match status" value="1"/>
</dbReference>
<evidence type="ECO:0008006" key="5">
    <source>
        <dbReference type="Google" id="ProtNLM"/>
    </source>
</evidence>
<evidence type="ECO:0000256" key="2">
    <source>
        <dbReference type="ARBA" id="ARBA00023239"/>
    </source>
</evidence>
<gene>
    <name evidence="3" type="ORF">SVIO_003910</name>
</gene>
<organism evidence="3 4">
    <name type="scientific">Streptomyces violaceusniger</name>
    <dbReference type="NCBI Taxonomy" id="68280"/>
    <lineage>
        <taxon>Bacteria</taxon>
        <taxon>Bacillati</taxon>
        <taxon>Actinomycetota</taxon>
        <taxon>Actinomycetes</taxon>
        <taxon>Kitasatosporales</taxon>
        <taxon>Streptomycetaceae</taxon>
        <taxon>Streptomyces</taxon>
        <taxon>Streptomyces violaceusniger group</taxon>
    </lineage>
</organism>
<accession>A0A4D4KTN7</accession>
<dbReference type="AlphaFoldDB" id="A0A4D4KTN7"/>
<reference evidence="3 4" key="1">
    <citation type="journal article" date="2020" name="Int. J. Syst. Evol. Microbiol.">
        <title>Reclassification of Streptomyces castelarensis and Streptomyces sporoclivatus as later heterotypic synonyms of Streptomyces antimycoticus.</title>
        <authorList>
            <person name="Komaki H."/>
            <person name="Tamura T."/>
        </authorList>
    </citation>
    <scope>NUCLEOTIDE SEQUENCE [LARGE SCALE GENOMIC DNA]</scope>
    <source>
        <strain evidence="3 4">NBRC 13459</strain>
    </source>
</reference>
<dbReference type="Proteomes" id="UP000301309">
    <property type="component" value="Unassembled WGS sequence"/>
</dbReference>
<sequence>MYPSSVTFEDVVTAKDQLVASLSASCSAFLLDARYGLHTVASGSLPGTVGLMSTIEDEDYKLPDGPRRTRYREGWSLKQIKLAGADVAKLLWFYRPDLDAATAEHQRCVVRGLVEECARLSLPLVVEPIWYPVAGEDPASEAWRQARVRTILTSAFDANALGVDMLKVEFPGYVGTSAGEEAAAGACRELDAGVDMPWVILSAGVGYEDFRTQVEIAGRAGCRLGRRSTGP</sequence>
<dbReference type="SUPFAM" id="SSF51569">
    <property type="entry name" value="Aldolase"/>
    <property type="match status" value="1"/>
</dbReference>
<comment type="similarity">
    <text evidence="1">Belongs to the aldolase LacD family.</text>
</comment>
<dbReference type="InterPro" id="IPR050552">
    <property type="entry name" value="LacD_aldolase"/>
</dbReference>
<protein>
    <recommendedName>
        <fullName evidence="5">Tagatose 1,6-diphosphate aldolase</fullName>
    </recommendedName>
</protein>
<dbReference type="GO" id="GO:0061595">
    <property type="term" value="F:6-deoxy-6-sulfofructose-1-phosphate aldolase activity"/>
    <property type="evidence" value="ECO:0007669"/>
    <property type="project" value="TreeGrafter"/>
</dbReference>
<comment type="caution">
    <text evidence="3">The sequence shown here is derived from an EMBL/GenBank/DDBJ whole genome shotgun (WGS) entry which is preliminary data.</text>
</comment>
<dbReference type="InterPro" id="IPR002915">
    <property type="entry name" value="DeoC/FbaB/LacD_aldolase"/>
</dbReference>
<dbReference type="PANTHER" id="PTHR39340:SF1">
    <property type="entry name" value="SULFOFRUCTOSEPHOSPHATE ALDOLASE"/>
    <property type="match status" value="1"/>
</dbReference>
<evidence type="ECO:0000256" key="1">
    <source>
        <dbReference type="ARBA" id="ARBA00008679"/>
    </source>
</evidence>
<evidence type="ECO:0000313" key="4">
    <source>
        <dbReference type="Proteomes" id="UP000301309"/>
    </source>
</evidence>
<dbReference type="InterPro" id="IPR013785">
    <property type="entry name" value="Aldolase_TIM"/>
</dbReference>
<proteinExistence type="inferred from homology"/>
<dbReference type="PANTHER" id="PTHR39340">
    <property type="entry name" value="SULFOFRUCTOSEPHOSPHATE ALDOLASE"/>
    <property type="match status" value="1"/>
</dbReference>